<dbReference type="OrthoDB" id="8020264at2"/>
<organism evidence="2 3">
    <name type="scientific">Microvirga tunisiensis</name>
    <dbReference type="NCBI Taxonomy" id="2108360"/>
    <lineage>
        <taxon>Bacteria</taxon>
        <taxon>Pseudomonadati</taxon>
        <taxon>Pseudomonadota</taxon>
        <taxon>Alphaproteobacteria</taxon>
        <taxon>Hyphomicrobiales</taxon>
        <taxon>Methylobacteriaceae</taxon>
        <taxon>Microvirga</taxon>
    </lineage>
</organism>
<keyword evidence="3" id="KW-1185">Reference proteome</keyword>
<sequence>MTQQAMDVSAPGLLDASTKIKAVAQKTPVRQAHKARPSKEPANPIYLLAAITLGIPLISMIPLVGMNPSVQEGTLATITMFLVFSAFLVAAVFEIKRLADESSDQTQH</sequence>
<dbReference type="RefSeq" id="WP_152715913.1">
    <property type="nucleotide sequence ID" value="NZ_VOSJ01000221.1"/>
</dbReference>
<keyword evidence="1" id="KW-0812">Transmembrane</keyword>
<dbReference type="EMBL" id="VOSK01000209">
    <property type="protein sequence ID" value="MPR29219.1"/>
    <property type="molecule type" value="Genomic_DNA"/>
</dbReference>
<accession>A0A5N7MRW5</accession>
<feature type="transmembrane region" description="Helical" evidence="1">
    <location>
        <begin position="75"/>
        <end position="93"/>
    </location>
</feature>
<proteinExistence type="predicted"/>
<comment type="caution">
    <text evidence="2">The sequence shown here is derived from an EMBL/GenBank/DDBJ whole genome shotgun (WGS) entry which is preliminary data.</text>
</comment>
<protein>
    <submittedName>
        <fullName evidence="2">Uncharacterized protein</fullName>
    </submittedName>
</protein>
<evidence type="ECO:0000313" key="3">
    <source>
        <dbReference type="Proteomes" id="UP000403266"/>
    </source>
</evidence>
<keyword evidence="1" id="KW-1133">Transmembrane helix</keyword>
<evidence type="ECO:0000313" key="2">
    <source>
        <dbReference type="EMBL" id="MPR29219.1"/>
    </source>
</evidence>
<evidence type="ECO:0000256" key="1">
    <source>
        <dbReference type="SAM" id="Phobius"/>
    </source>
</evidence>
<dbReference type="AlphaFoldDB" id="A0A5N7MRW5"/>
<keyword evidence="1" id="KW-0472">Membrane</keyword>
<gene>
    <name evidence="2" type="ORF">FS320_29995</name>
</gene>
<feature type="transmembrane region" description="Helical" evidence="1">
    <location>
        <begin position="45"/>
        <end position="63"/>
    </location>
</feature>
<reference evidence="2 3" key="1">
    <citation type="journal article" date="2019" name="Syst. Appl. Microbiol.">
        <title>Microvirga tunisiensis sp. nov., a root nodule symbiotic bacterium isolated from Lupinus micranthus and L. luteus grown in Northern Tunisia.</title>
        <authorList>
            <person name="Msaddak A."/>
            <person name="Rejili M."/>
            <person name="Duran D."/>
            <person name="Mars M."/>
            <person name="Palacios J.M."/>
            <person name="Ruiz-Argueso T."/>
            <person name="Rey L."/>
            <person name="Imperial J."/>
        </authorList>
    </citation>
    <scope>NUCLEOTIDE SEQUENCE [LARGE SCALE GENOMIC DNA]</scope>
    <source>
        <strain evidence="2 3">Lmie10</strain>
    </source>
</reference>
<dbReference type="Proteomes" id="UP000403266">
    <property type="component" value="Unassembled WGS sequence"/>
</dbReference>
<name>A0A5N7MRW5_9HYPH</name>